<keyword evidence="8" id="KW-1185">Reference proteome</keyword>
<keyword evidence="2" id="KW-0808">Transferase</keyword>
<dbReference type="PROSITE" id="PS50011">
    <property type="entry name" value="PROTEIN_KINASE_DOM"/>
    <property type="match status" value="1"/>
</dbReference>
<dbReference type="OrthoDB" id="541276at2759"/>
<feature type="domain" description="Protein kinase" evidence="6">
    <location>
        <begin position="1"/>
        <end position="211"/>
    </location>
</feature>
<keyword evidence="4 7" id="KW-0418">Kinase</keyword>
<evidence type="ECO:0000256" key="5">
    <source>
        <dbReference type="ARBA" id="ARBA00022840"/>
    </source>
</evidence>
<evidence type="ECO:0000259" key="6">
    <source>
        <dbReference type="PROSITE" id="PS50011"/>
    </source>
</evidence>
<evidence type="ECO:0000256" key="3">
    <source>
        <dbReference type="ARBA" id="ARBA00022741"/>
    </source>
</evidence>
<reference evidence="7" key="2">
    <citation type="journal article" date="2007" name="Science">
        <title>Draft genome sequence of the sexually transmitted pathogen Trichomonas vaginalis.</title>
        <authorList>
            <person name="Carlton J.M."/>
            <person name="Hirt R.P."/>
            <person name="Silva J.C."/>
            <person name="Delcher A.L."/>
            <person name="Schatz M."/>
            <person name="Zhao Q."/>
            <person name="Wortman J.R."/>
            <person name="Bidwell S.L."/>
            <person name="Alsmark U.C.M."/>
            <person name="Besteiro S."/>
            <person name="Sicheritz-Ponten T."/>
            <person name="Noel C.J."/>
            <person name="Dacks J.B."/>
            <person name="Foster P.G."/>
            <person name="Simillion C."/>
            <person name="Van de Peer Y."/>
            <person name="Miranda-Saavedra D."/>
            <person name="Barton G.J."/>
            <person name="Westrop G.D."/>
            <person name="Mueller S."/>
            <person name="Dessi D."/>
            <person name="Fiori P.L."/>
            <person name="Ren Q."/>
            <person name="Paulsen I."/>
            <person name="Zhang H."/>
            <person name="Bastida-Corcuera F.D."/>
            <person name="Simoes-Barbosa A."/>
            <person name="Brown M.T."/>
            <person name="Hayes R.D."/>
            <person name="Mukherjee M."/>
            <person name="Okumura C.Y."/>
            <person name="Schneider R."/>
            <person name="Smith A.J."/>
            <person name="Vanacova S."/>
            <person name="Villalvazo M."/>
            <person name="Haas B.J."/>
            <person name="Pertea M."/>
            <person name="Feldblyum T.V."/>
            <person name="Utterback T.R."/>
            <person name="Shu C.L."/>
            <person name="Osoegawa K."/>
            <person name="de Jong P.J."/>
            <person name="Hrdy I."/>
            <person name="Horvathova L."/>
            <person name="Zubacova Z."/>
            <person name="Dolezal P."/>
            <person name="Malik S.B."/>
            <person name="Logsdon J.M. Jr."/>
            <person name="Henze K."/>
            <person name="Gupta A."/>
            <person name="Wang C.C."/>
            <person name="Dunne R.L."/>
            <person name="Upcroft J.A."/>
            <person name="Upcroft P."/>
            <person name="White O."/>
            <person name="Salzberg S.L."/>
            <person name="Tang P."/>
            <person name="Chiu C.-H."/>
            <person name="Lee Y.-S."/>
            <person name="Embley T.M."/>
            <person name="Coombs G.H."/>
            <person name="Mottram J.C."/>
            <person name="Tachezy J."/>
            <person name="Fraser-Liggett C.M."/>
            <person name="Johnson P.J."/>
        </authorList>
    </citation>
    <scope>NUCLEOTIDE SEQUENCE [LARGE SCALE GENOMIC DNA]</scope>
    <source>
        <strain evidence="7">G3</strain>
    </source>
</reference>
<dbReference type="GO" id="GO:0005524">
    <property type="term" value="F:ATP binding"/>
    <property type="evidence" value="ECO:0007669"/>
    <property type="project" value="UniProtKB-KW"/>
</dbReference>
<dbReference type="RefSeq" id="XP_001325817.1">
    <property type="nucleotide sequence ID" value="XM_001325782.1"/>
</dbReference>
<sequence length="328" mass="37454">MDIIKNDLWVRQKFDNPFISQLFEVIDSKDYICLVLEYCSNGNLVKAISERGKFNEEDAATVFTQLLLAVNYLHNSCQVIHRNIRCENIMFDSHRNIKLSEFGYCQHLEKEAVSITHYGSPAYIAPEVIQGKPYSFASDVWSCGIVLYAMVCGHLPFYDVDLSTFTHKILYMDITFPIHLSIGIKDLLKKMLAKNPAHRIKAADIFKHPFLSDAVNKMRIKLRKATVDTVSICRSLDVLGYDSDQIQYEIENGESSPGTVAYYIQYRTILSYAIMNANLKASSYSTLKVNLLPKLPLANSRRESADVIINSNLYKQKKPKRNSILMNI</sequence>
<dbReference type="AlphaFoldDB" id="A2E193"/>
<dbReference type="eggNOG" id="KOG0583">
    <property type="taxonomic scope" value="Eukaryota"/>
</dbReference>
<evidence type="ECO:0000313" key="7">
    <source>
        <dbReference type="EMBL" id="EAY13594.1"/>
    </source>
</evidence>
<gene>
    <name evidence="7" type="ORF">TVAG_389910</name>
</gene>
<evidence type="ECO:0000256" key="2">
    <source>
        <dbReference type="ARBA" id="ARBA00022679"/>
    </source>
</evidence>
<evidence type="ECO:0000256" key="1">
    <source>
        <dbReference type="ARBA" id="ARBA00022527"/>
    </source>
</evidence>
<keyword evidence="5" id="KW-0067">ATP-binding</keyword>
<dbReference type="SUPFAM" id="SSF56112">
    <property type="entry name" value="Protein kinase-like (PK-like)"/>
    <property type="match status" value="1"/>
</dbReference>
<dbReference type="GO" id="GO:0004674">
    <property type="term" value="F:protein serine/threonine kinase activity"/>
    <property type="evidence" value="ECO:0000318"/>
    <property type="project" value="GO_Central"/>
</dbReference>
<dbReference type="EMBL" id="DS113283">
    <property type="protein sequence ID" value="EAY13594.1"/>
    <property type="molecule type" value="Genomic_DNA"/>
</dbReference>
<dbReference type="GO" id="GO:0051726">
    <property type="term" value="P:regulation of cell cycle"/>
    <property type="evidence" value="ECO:0000318"/>
    <property type="project" value="GO_Central"/>
</dbReference>
<dbReference type="InParanoid" id="A2E193"/>
<protein>
    <submittedName>
        <fullName evidence="7">CAMK family protein kinase</fullName>
    </submittedName>
</protein>
<reference evidence="7" key="1">
    <citation type="submission" date="2006-10" db="EMBL/GenBank/DDBJ databases">
        <authorList>
            <person name="Amadeo P."/>
            <person name="Zhao Q."/>
            <person name="Wortman J."/>
            <person name="Fraser-Liggett C."/>
            <person name="Carlton J."/>
        </authorList>
    </citation>
    <scope>NUCLEOTIDE SEQUENCE</scope>
    <source>
        <strain evidence="7">G3</strain>
    </source>
</reference>
<dbReference type="VEuPathDB" id="TrichDB:TVAGG3_0939260"/>
<keyword evidence="1" id="KW-0723">Serine/threonine-protein kinase</keyword>
<dbReference type="InterPro" id="IPR011009">
    <property type="entry name" value="Kinase-like_dom_sf"/>
</dbReference>
<dbReference type="FunFam" id="1.10.510.10:FF:001633">
    <property type="entry name" value="CAMK family protein kinase"/>
    <property type="match status" value="1"/>
</dbReference>
<organism evidence="7 8">
    <name type="scientific">Trichomonas vaginalis (strain ATCC PRA-98 / G3)</name>
    <dbReference type="NCBI Taxonomy" id="412133"/>
    <lineage>
        <taxon>Eukaryota</taxon>
        <taxon>Metamonada</taxon>
        <taxon>Parabasalia</taxon>
        <taxon>Trichomonadida</taxon>
        <taxon>Trichomonadidae</taxon>
        <taxon>Trichomonas</taxon>
    </lineage>
</organism>
<dbReference type="InterPro" id="IPR000719">
    <property type="entry name" value="Prot_kinase_dom"/>
</dbReference>
<evidence type="ECO:0000313" key="8">
    <source>
        <dbReference type="Proteomes" id="UP000001542"/>
    </source>
</evidence>
<dbReference type="Gene3D" id="1.10.510.10">
    <property type="entry name" value="Transferase(Phosphotransferase) domain 1"/>
    <property type="match status" value="1"/>
</dbReference>
<evidence type="ECO:0000256" key="4">
    <source>
        <dbReference type="ARBA" id="ARBA00022777"/>
    </source>
</evidence>
<dbReference type="Proteomes" id="UP000001542">
    <property type="component" value="Unassembled WGS sequence"/>
</dbReference>
<dbReference type="PANTHER" id="PTHR24345:SF91">
    <property type="entry name" value="SERINE_THREONINE-PROTEIN KINASE PLK4"/>
    <property type="match status" value="1"/>
</dbReference>
<dbReference type="Pfam" id="PF00069">
    <property type="entry name" value="Pkinase"/>
    <property type="match status" value="1"/>
</dbReference>
<dbReference type="STRING" id="5722.A2E193"/>
<dbReference type="VEuPathDB" id="TrichDB:TVAG_389910"/>
<dbReference type="KEGG" id="tva:4771573"/>
<keyword evidence="3" id="KW-0547">Nucleotide-binding</keyword>
<accession>A2E193</accession>
<dbReference type="PANTHER" id="PTHR24345">
    <property type="entry name" value="SERINE/THREONINE-PROTEIN KINASE PLK"/>
    <property type="match status" value="1"/>
</dbReference>
<proteinExistence type="predicted"/>
<name>A2E193_TRIV3</name>
<dbReference type="SMR" id="A2E193"/>